<name>A0A5C3KBW3_COPMA</name>
<evidence type="ECO:0000256" key="1">
    <source>
        <dbReference type="SAM" id="MobiDB-lite"/>
    </source>
</evidence>
<feature type="region of interest" description="Disordered" evidence="1">
    <location>
        <begin position="106"/>
        <end position="162"/>
    </location>
</feature>
<organism evidence="2 3">
    <name type="scientific">Coprinopsis marcescibilis</name>
    <name type="common">Agaric fungus</name>
    <name type="synonym">Psathyrella marcescibilis</name>
    <dbReference type="NCBI Taxonomy" id="230819"/>
    <lineage>
        <taxon>Eukaryota</taxon>
        <taxon>Fungi</taxon>
        <taxon>Dikarya</taxon>
        <taxon>Basidiomycota</taxon>
        <taxon>Agaricomycotina</taxon>
        <taxon>Agaricomycetes</taxon>
        <taxon>Agaricomycetidae</taxon>
        <taxon>Agaricales</taxon>
        <taxon>Agaricineae</taxon>
        <taxon>Psathyrellaceae</taxon>
        <taxon>Coprinopsis</taxon>
    </lineage>
</organism>
<dbReference type="Proteomes" id="UP000307440">
    <property type="component" value="Unassembled WGS sequence"/>
</dbReference>
<dbReference type="AlphaFoldDB" id="A0A5C3KBW3"/>
<reference evidence="2 3" key="1">
    <citation type="journal article" date="2019" name="Nat. Ecol. Evol.">
        <title>Megaphylogeny resolves global patterns of mushroom evolution.</title>
        <authorList>
            <person name="Varga T."/>
            <person name="Krizsan K."/>
            <person name="Foldi C."/>
            <person name="Dima B."/>
            <person name="Sanchez-Garcia M."/>
            <person name="Sanchez-Ramirez S."/>
            <person name="Szollosi G.J."/>
            <person name="Szarkandi J.G."/>
            <person name="Papp V."/>
            <person name="Albert L."/>
            <person name="Andreopoulos W."/>
            <person name="Angelini C."/>
            <person name="Antonin V."/>
            <person name="Barry K.W."/>
            <person name="Bougher N.L."/>
            <person name="Buchanan P."/>
            <person name="Buyck B."/>
            <person name="Bense V."/>
            <person name="Catcheside P."/>
            <person name="Chovatia M."/>
            <person name="Cooper J."/>
            <person name="Damon W."/>
            <person name="Desjardin D."/>
            <person name="Finy P."/>
            <person name="Geml J."/>
            <person name="Haridas S."/>
            <person name="Hughes K."/>
            <person name="Justo A."/>
            <person name="Karasinski D."/>
            <person name="Kautmanova I."/>
            <person name="Kiss B."/>
            <person name="Kocsube S."/>
            <person name="Kotiranta H."/>
            <person name="LaButti K.M."/>
            <person name="Lechner B.E."/>
            <person name="Liimatainen K."/>
            <person name="Lipzen A."/>
            <person name="Lukacs Z."/>
            <person name="Mihaltcheva S."/>
            <person name="Morgado L.N."/>
            <person name="Niskanen T."/>
            <person name="Noordeloos M.E."/>
            <person name="Ohm R.A."/>
            <person name="Ortiz-Santana B."/>
            <person name="Ovrebo C."/>
            <person name="Racz N."/>
            <person name="Riley R."/>
            <person name="Savchenko A."/>
            <person name="Shiryaev A."/>
            <person name="Soop K."/>
            <person name="Spirin V."/>
            <person name="Szebenyi C."/>
            <person name="Tomsovsky M."/>
            <person name="Tulloss R.E."/>
            <person name="Uehling J."/>
            <person name="Grigoriev I.V."/>
            <person name="Vagvolgyi C."/>
            <person name="Papp T."/>
            <person name="Martin F.M."/>
            <person name="Miettinen O."/>
            <person name="Hibbett D.S."/>
            <person name="Nagy L.G."/>
        </authorList>
    </citation>
    <scope>NUCLEOTIDE SEQUENCE [LARGE SCALE GENOMIC DNA]</scope>
    <source>
        <strain evidence="2 3">CBS 121175</strain>
    </source>
</reference>
<accession>A0A5C3KBW3</accession>
<protein>
    <submittedName>
        <fullName evidence="2">Uncharacterized protein</fullName>
    </submittedName>
</protein>
<sequence>MPVTDAQQTFLRILSPYYRQAKARGEEAEFLSTMYSDWFRKWVIKPEDYGSWKEVEEEISLKKQDAVEALQTEANRYQDILPMSHWRAFMAANDSDWRVEANSIRTQLGLTPLEPRPTPRKKKQPQQNPSETRVGSPRKRKQAEVTSPKLFPSESSPKKRKI</sequence>
<keyword evidence="3" id="KW-1185">Reference proteome</keyword>
<gene>
    <name evidence="2" type="ORF">FA15DRAFT_661351</name>
</gene>
<proteinExistence type="predicted"/>
<evidence type="ECO:0000313" key="3">
    <source>
        <dbReference type="Proteomes" id="UP000307440"/>
    </source>
</evidence>
<dbReference type="EMBL" id="ML210491">
    <property type="protein sequence ID" value="TFK17565.1"/>
    <property type="molecule type" value="Genomic_DNA"/>
</dbReference>
<evidence type="ECO:0000313" key="2">
    <source>
        <dbReference type="EMBL" id="TFK17565.1"/>
    </source>
</evidence>